<comment type="caution">
    <text evidence="1">The sequence shown here is derived from an EMBL/GenBank/DDBJ whole genome shotgun (WGS) entry which is preliminary data.</text>
</comment>
<reference evidence="1 2" key="1">
    <citation type="submission" date="2019-06" db="EMBL/GenBank/DDBJ databases">
        <title>Sequencing the genomes of 1000 actinobacteria strains.</title>
        <authorList>
            <person name="Klenk H.-P."/>
        </authorList>
    </citation>
    <scope>NUCLEOTIDE SEQUENCE [LARGE SCALE GENOMIC DNA]</scope>
    <source>
        <strain evidence="1 2">DSM 45456</strain>
    </source>
</reference>
<protein>
    <submittedName>
        <fullName evidence="1">Uncharacterized protein</fullName>
    </submittedName>
</protein>
<dbReference type="AlphaFoldDB" id="A0A543J7M7"/>
<gene>
    <name evidence="1" type="ORF">FHX81_1079</name>
</gene>
<evidence type="ECO:0000313" key="1">
    <source>
        <dbReference type="EMBL" id="TQM78798.1"/>
    </source>
</evidence>
<keyword evidence="2" id="KW-1185">Reference proteome</keyword>
<accession>A0A543J7M7</accession>
<name>A0A543J7M7_9PSEU</name>
<proteinExistence type="predicted"/>
<organism evidence="1 2">
    <name type="scientific">Saccharothrix saharensis</name>
    <dbReference type="NCBI Taxonomy" id="571190"/>
    <lineage>
        <taxon>Bacteria</taxon>
        <taxon>Bacillati</taxon>
        <taxon>Actinomycetota</taxon>
        <taxon>Actinomycetes</taxon>
        <taxon>Pseudonocardiales</taxon>
        <taxon>Pseudonocardiaceae</taxon>
        <taxon>Saccharothrix</taxon>
    </lineage>
</organism>
<dbReference type="EMBL" id="VFPP01000001">
    <property type="protein sequence ID" value="TQM78798.1"/>
    <property type="molecule type" value="Genomic_DNA"/>
</dbReference>
<dbReference type="Proteomes" id="UP000316628">
    <property type="component" value="Unassembled WGS sequence"/>
</dbReference>
<sequence>MVGSGAVVPSACRTPSPMRSVNGVAALPMSIWPQAMPWRRPSSEIDFVSPVMACLLAL</sequence>
<evidence type="ECO:0000313" key="2">
    <source>
        <dbReference type="Proteomes" id="UP000316628"/>
    </source>
</evidence>